<evidence type="ECO:0000313" key="8">
    <source>
        <dbReference type="Ensembl" id="ENSLLEP00000008913.1"/>
    </source>
</evidence>
<evidence type="ECO:0000256" key="3">
    <source>
        <dbReference type="ARBA" id="ARBA00023170"/>
    </source>
</evidence>
<dbReference type="SMART" id="SM00408">
    <property type="entry name" value="IGc2"/>
    <property type="match status" value="1"/>
</dbReference>
<dbReference type="GeneTree" id="ENSGT01030000234557"/>
<keyword evidence="1 6" id="KW-0732">Signal</keyword>
<dbReference type="Gene3D" id="2.60.40.10">
    <property type="entry name" value="Immunoglobulins"/>
    <property type="match status" value="1"/>
</dbReference>
<dbReference type="InterPro" id="IPR003599">
    <property type="entry name" value="Ig_sub"/>
</dbReference>
<accession>A0A8C5M3F8</accession>
<evidence type="ECO:0000259" key="7">
    <source>
        <dbReference type="PROSITE" id="PS50835"/>
    </source>
</evidence>
<dbReference type="InterPro" id="IPR003598">
    <property type="entry name" value="Ig_sub2"/>
</dbReference>
<dbReference type="InterPro" id="IPR013106">
    <property type="entry name" value="Ig_V-set"/>
</dbReference>
<dbReference type="Ensembl" id="ENSLLET00000009264.1">
    <property type="protein sequence ID" value="ENSLLEP00000008913.1"/>
    <property type="gene ID" value="ENSLLEG00000005694.1"/>
</dbReference>
<proteinExistence type="predicted"/>
<evidence type="ECO:0000313" key="9">
    <source>
        <dbReference type="Proteomes" id="UP000694569"/>
    </source>
</evidence>
<dbReference type="AlphaFoldDB" id="A0A8C5M3F8"/>
<dbReference type="InterPro" id="IPR007110">
    <property type="entry name" value="Ig-like_dom"/>
</dbReference>
<dbReference type="Pfam" id="PF07686">
    <property type="entry name" value="V-set"/>
    <property type="match status" value="1"/>
</dbReference>
<evidence type="ECO:0000256" key="6">
    <source>
        <dbReference type="SAM" id="SignalP"/>
    </source>
</evidence>
<sequence length="173" mass="19847">MNKMTVWLCVVLCMLLPGSSKGDNVTQTPLELHVIDGAQAIFNCKYQTLDSNPDLFWYLQEPGMSPRAIIHRAAHKNIEKDMGIRYESKLDKDKKSIYLRIPDVRVSDSGLYYCALRATVSVFVDCSVQEASRSFVLNMINPIFLRSTDTEQDKHIHRSSNRQFYSIPILILF</sequence>
<dbReference type="Proteomes" id="UP000694569">
    <property type="component" value="Unplaced"/>
</dbReference>
<evidence type="ECO:0000256" key="4">
    <source>
        <dbReference type="ARBA" id="ARBA00023319"/>
    </source>
</evidence>
<feature type="signal peptide" evidence="6">
    <location>
        <begin position="1"/>
        <end position="22"/>
    </location>
</feature>
<name>A0A8C5M3F8_9ANUR</name>
<keyword evidence="2" id="KW-1064">Adaptive immunity</keyword>
<evidence type="ECO:0000256" key="5">
    <source>
        <dbReference type="ARBA" id="ARBA00043266"/>
    </source>
</evidence>
<keyword evidence="5" id="KW-0391">Immunity</keyword>
<dbReference type="InterPro" id="IPR036179">
    <property type="entry name" value="Ig-like_dom_sf"/>
</dbReference>
<dbReference type="GO" id="GO:0042101">
    <property type="term" value="C:T cell receptor complex"/>
    <property type="evidence" value="ECO:0007669"/>
    <property type="project" value="UniProtKB-KW"/>
</dbReference>
<dbReference type="OrthoDB" id="8947657at2759"/>
<keyword evidence="9" id="KW-1185">Reference proteome</keyword>
<dbReference type="InterPro" id="IPR051287">
    <property type="entry name" value="TCR_variable_region"/>
</dbReference>
<keyword evidence="5" id="KW-1279">T cell receptor</keyword>
<dbReference type="InterPro" id="IPR013783">
    <property type="entry name" value="Ig-like_fold"/>
</dbReference>
<keyword evidence="4" id="KW-0393">Immunoglobulin domain</keyword>
<protein>
    <recommendedName>
        <fullName evidence="7">Ig-like domain-containing protein</fullName>
    </recommendedName>
</protein>
<dbReference type="SMART" id="SM00406">
    <property type="entry name" value="IGv"/>
    <property type="match status" value="1"/>
</dbReference>
<feature type="chain" id="PRO_5034238066" description="Ig-like domain-containing protein" evidence="6">
    <location>
        <begin position="23"/>
        <end position="173"/>
    </location>
</feature>
<reference evidence="8" key="2">
    <citation type="submission" date="2025-09" db="UniProtKB">
        <authorList>
            <consortium name="Ensembl"/>
        </authorList>
    </citation>
    <scope>IDENTIFICATION</scope>
</reference>
<dbReference type="SMART" id="SM00409">
    <property type="entry name" value="IG"/>
    <property type="match status" value="1"/>
</dbReference>
<reference evidence="8" key="1">
    <citation type="submission" date="2025-08" db="UniProtKB">
        <authorList>
            <consortium name="Ensembl"/>
        </authorList>
    </citation>
    <scope>IDENTIFICATION</scope>
</reference>
<dbReference type="SUPFAM" id="SSF48726">
    <property type="entry name" value="Immunoglobulin"/>
    <property type="match status" value="1"/>
</dbReference>
<keyword evidence="3" id="KW-0675">Receptor</keyword>
<feature type="domain" description="Ig-like" evidence="7">
    <location>
        <begin position="23"/>
        <end position="125"/>
    </location>
</feature>
<dbReference type="PROSITE" id="PS50835">
    <property type="entry name" value="IG_LIKE"/>
    <property type="match status" value="1"/>
</dbReference>
<dbReference type="PANTHER" id="PTHR19367:SF18">
    <property type="entry name" value="T CELL RECEPTOR ALPHA VARIABLE 16"/>
    <property type="match status" value="1"/>
</dbReference>
<evidence type="ECO:0000256" key="1">
    <source>
        <dbReference type="ARBA" id="ARBA00022729"/>
    </source>
</evidence>
<organism evidence="8 9">
    <name type="scientific">Leptobrachium leishanense</name>
    <name type="common">Leishan spiny toad</name>
    <dbReference type="NCBI Taxonomy" id="445787"/>
    <lineage>
        <taxon>Eukaryota</taxon>
        <taxon>Metazoa</taxon>
        <taxon>Chordata</taxon>
        <taxon>Craniata</taxon>
        <taxon>Vertebrata</taxon>
        <taxon>Euteleostomi</taxon>
        <taxon>Amphibia</taxon>
        <taxon>Batrachia</taxon>
        <taxon>Anura</taxon>
        <taxon>Pelobatoidea</taxon>
        <taxon>Megophryidae</taxon>
        <taxon>Leptobrachium</taxon>
    </lineage>
</organism>
<dbReference type="PANTHER" id="PTHR19367">
    <property type="entry name" value="T-CELL RECEPTOR ALPHA CHAIN V REGION"/>
    <property type="match status" value="1"/>
</dbReference>
<dbReference type="GO" id="GO:0002250">
    <property type="term" value="P:adaptive immune response"/>
    <property type="evidence" value="ECO:0007669"/>
    <property type="project" value="UniProtKB-KW"/>
</dbReference>
<evidence type="ECO:0000256" key="2">
    <source>
        <dbReference type="ARBA" id="ARBA00023130"/>
    </source>
</evidence>